<feature type="region of interest" description="Disordered" evidence="2">
    <location>
        <begin position="23"/>
        <end position="61"/>
    </location>
</feature>
<proteinExistence type="inferred from homology"/>
<keyword evidence="5" id="KW-1185">Reference proteome</keyword>
<gene>
    <name evidence="4" type="ORF">D7Z54_07860</name>
</gene>
<dbReference type="AlphaFoldDB" id="A0A3R9QUZ5"/>
<dbReference type="Gene3D" id="3.40.190.150">
    <property type="entry name" value="Bordetella uptake gene, domain 1"/>
    <property type="match status" value="1"/>
</dbReference>
<dbReference type="EMBL" id="RBVX01000005">
    <property type="protein sequence ID" value="RSL34018.1"/>
    <property type="molecule type" value="Genomic_DNA"/>
</dbReference>
<comment type="similarity">
    <text evidence="1">Belongs to the UPF0065 (bug) family.</text>
</comment>
<name>A0A3R9QUZ5_9BACI</name>
<organism evidence="4 5">
    <name type="scientific">Salibacterium salarium</name>
    <dbReference type="NCBI Taxonomy" id="284579"/>
    <lineage>
        <taxon>Bacteria</taxon>
        <taxon>Bacillati</taxon>
        <taxon>Bacillota</taxon>
        <taxon>Bacilli</taxon>
        <taxon>Bacillales</taxon>
        <taxon>Bacillaceae</taxon>
    </lineage>
</organism>
<dbReference type="OrthoDB" id="2807033at2"/>
<evidence type="ECO:0000256" key="3">
    <source>
        <dbReference type="SAM" id="SignalP"/>
    </source>
</evidence>
<comment type="caution">
    <text evidence="4">The sequence shown here is derived from an EMBL/GenBank/DDBJ whole genome shotgun (WGS) entry which is preliminary data.</text>
</comment>
<feature type="signal peptide" evidence="3">
    <location>
        <begin position="1"/>
        <end position="19"/>
    </location>
</feature>
<dbReference type="InterPro" id="IPR042100">
    <property type="entry name" value="Bug_dom1"/>
</dbReference>
<protein>
    <recommendedName>
        <fullName evidence="6">Tripartite-type tricarboxylate transporter, receptor component TctC</fullName>
    </recommendedName>
</protein>
<keyword evidence="3" id="KW-0732">Signal</keyword>
<evidence type="ECO:0000313" key="5">
    <source>
        <dbReference type="Proteomes" id="UP000275076"/>
    </source>
</evidence>
<feature type="chain" id="PRO_5039011340" description="Tripartite-type tricarboxylate transporter, receptor component TctC" evidence="3">
    <location>
        <begin position="20"/>
        <end position="373"/>
    </location>
</feature>
<dbReference type="PROSITE" id="PS51257">
    <property type="entry name" value="PROKAR_LIPOPROTEIN"/>
    <property type="match status" value="1"/>
</dbReference>
<dbReference type="RefSeq" id="WP_125555287.1">
    <property type="nucleotide sequence ID" value="NZ_RBVX01000005.1"/>
</dbReference>
<evidence type="ECO:0000313" key="4">
    <source>
        <dbReference type="EMBL" id="RSL34018.1"/>
    </source>
</evidence>
<dbReference type="InterPro" id="IPR005064">
    <property type="entry name" value="BUG"/>
</dbReference>
<dbReference type="Gene3D" id="3.40.190.10">
    <property type="entry name" value="Periplasmic binding protein-like II"/>
    <property type="match status" value="1"/>
</dbReference>
<dbReference type="Proteomes" id="UP000275076">
    <property type="component" value="Unassembled WGS sequence"/>
</dbReference>
<evidence type="ECO:0000256" key="2">
    <source>
        <dbReference type="SAM" id="MobiDB-lite"/>
    </source>
</evidence>
<dbReference type="PANTHER" id="PTHR42928:SF3">
    <property type="entry name" value="UPF0065 PROTEIN YFLP"/>
    <property type="match status" value="1"/>
</dbReference>
<evidence type="ECO:0000256" key="1">
    <source>
        <dbReference type="ARBA" id="ARBA00006987"/>
    </source>
</evidence>
<dbReference type="PANTHER" id="PTHR42928">
    <property type="entry name" value="TRICARBOXYLATE-BINDING PROTEIN"/>
    <property type="match status" value="1"/>
</dbReference>
<feature type="compositionally biased region" description="Acidic residues" evidence="2">
    <location>
        <begin position="25"/>
        <end position="58"/>
    </location>
</feature>
<sequence length="373" mass="40934">MKKLLMFLMVAFLGIVLVACGSGSESEDTSGEDTSGDETSGEDTTETNEEEGGGEETTVDLNRMRVVIGSSSTGGDTYQNADAVTRYLEDEMDTNTKVDAVGALRAFDELGQAKDDGSTVMFFHDMAYLGVEYGSFDEDQALENWTVGPIVATNPGNAFLTSGDAPYDTMAESAEWLEENPDETVTVAVEAGGTSEVSFDAYYLWVKQEFGEEVSDRIHTYVTGSQEDKNQALWDGNADVIHGSIGANEQYTEDGVEDKIKMKFLGITASERVEGYDVPTFDEQGITVDGESFTFDKEFFFLMPADVNSSFATNLDNAVAEVVENPDYEEDLNTNTYVVNHKPAEEAKEYLLEKREEIQSLIEQSPDLDDISK</sequence>
<evidence type="ECO:0008006" key="6">
    <source>
        <dbReference type="Google" id="ProtNLM"/>
    </source>
</evidence>
<accession>A0A3R9QUZ5</accession>
<reference evidence="4 5" key="1">
    <citation type="submission" date="2018-10" db="EMBL/GenBank/DDBJ databases">
        <title>Draft genome sequence of Bacillus salarius IM0101, isolated from a hypersaline soil in Inner Mongolia, China.</title>
        <authorList>
            <person name="Yamprayoonswat W."/>
            <person name="Boonvisut S."/>
            <person name="Jumpathong W."/>
            <person name="Sittihan S."/>
            <person name="Ruangsuj P."/>
            <person name="Wanthongcharoen S."/>
            <person name="Thongpramul N."/>
            <person name="Pimmason S."/>
            <person name="Yu B."/>
            <person name="Yasawong M."/>
        </authorList>
    </citation>
    <scope>NUCLEOTIDE SEQUENCE [LARGE SCALE GENOMIC DNA]</scope>
    <source>
        <strain evidence="4 5">IM0101</strain>
    </source>
</reference>